<sequence>MFSVVMGCGDFSFSSLCSLALAGSFAENPTRDFVQQHYFQPATGKECLRRTERCPCEAAATKVGHVSRAGGKVSTDNIVIIIVSIIIIITISITAVERSGASQLLGASESCHKTWFKQRLIEQLDEL</sequence>
<reference evidence="1" key="1">
    <citation type="submission" date="2022-08" db="UniProtKB">
        <authorList>
            <consortium name="EnsemblMetazoa"/>
        </authorList>
    </citation>
    <scope>IDENTIFICATION</scope>
    <source>
        <strain evidence="1">EBRO</strain>
    </source>
</reference>
<dbReference type="AlphaFoldDB" id="A0A182IN96"/>
<protein>
    <submittedName>
        <fullName evidence="1">Uncharacterized protein</fullName>
    </submittedName>
</protein>
<accession>A0A182IN96</accession>
<name>A0A182IN96_ANOAO</name>
<dbReference type="EnsemblMetazoa" id="AATE002327-RA">
    <property type="protein sequence ID" value="AATE002327-PA.1"/>
    <property type="gene ID" value="AATE002327"/>
</dbReference>
<dbReference type="VEuPathDB" id="VectorBase:AATE002327"/>
<proteinExistence type="predicted"/>
<evidence type="ECO:0000313" key="1">
    <source>
        <dbReference type="EnsemblMetazoa" id="AATE002327-PA.1"/>
    </source>
</evidence>
<organism evidence="1">
    <name type="scientific">Anopheles atroparvus</name>
    <name type="common">European mosquito</name>
    <dbReference type="NCBI Taxonomy" id="41427"/>
    <lineage>
        <taxon>Eukaryota</taxon>
        <taxon>Metazoa</taxon>
        <taxon>Ecdysozoa</taxon>
        <taxon>Arthropoda</taxon>
        <taxon>Hexapoda</taxon>
        <taxon>Insecta</taxon>
        <taxon>Pterygota</taxon>
        <taxon>Neoptera</taxon>
        <taxon>Endopterygota</taxon>
        <taxon>Diptera</taxon>
        <taxon>Nematocera</taxon>
        <taxon>Culicoidea</taxon>
        <taxon>Culicidae</taxon>
        <taxon>Anophelinae</taxon>
        <taxon>Anopheles</taxon>
    </lineage>
</organism>